<feature type="region of interest" description="Disordered" evidence="1">
    <location>
        <begin position="744"/>
        <end position="770"/>
    </location>
</feature>
<feature type="compositionally biased region" description="Basic and acidic residues" evidence="1">
    <location>
        <begin position="542"/>
        <end position="552"/>
    </location>
</feature>
<name>A0AAV3Z6M3_9GAST</name>
<evidence type="ECO:0000256" key="2">
    <source>
        <dbReference type="SAM" id="Phobius"/>
    </source>
</evidence>
<feature type="region of interest" description="Disordered" evidence="1">
    <location>
        <begin position="918"/>
        <end position="949"/>
    </location>
</feature>
<feature type="compositionally biased region" description="Polar residues" evidence="1">
    <location>
        <begin position="1190"/>
        <end position="1212"/>
    </location>
</feature>
<feature type="transmembrane region" description="Helical" evidence="2">
    <location>
        <begin position="43"/>
        <end position="64"/>
    </location>
</feature>
<keyword evidence="2" id="KW-0812">Transmembrane</keyword>
<feature type="compositionally biased region" description="Polar residues" evidence="1">
    <location>
        <begin position="423"/>
        <end position="444"/>
    </location>
</feature>
<feature type="compositionally biased region" description="Polar residues" evidence="1">
    <location>
        <begin position="577"/>
        <end position="586"/>
    </location>
</feature>
<reference evidence="3 4" key="1">
    <citation type="journal article" date="2021" name="Elife">
        <title>Chloroplast acquisition without the gene transfer in kleptoplastic sea slugs, Plakobranchus ocellatus.</title>
        <authorList>
            <person name="Maeda T."/>
            <person name="Takahashi S."/>
            <person name="Yoshida T."/>
            <person name="Shimamura S."/>
            <person name="Takaki Y."/>
            <person name="Nagai Y."/>
            <person name="Toyoda A."/>
            <person name="Suzuki Y."/>
            <person name="Arimoto A."/>
            <person name="Ishii H."/>
            <person name="Satoh N."/>
            <person name="Nishiyama T."/>
            <person name="Hasebe M."/>
            <person name="Maruyama T."/>
            <person name="Minagawa J."/>
            <person name="Obokata J."/>
            <person name="Shigenobu S."/>
        </authorList>
    </citation>
    <scope>NUCLEOTIDE SEQUENCE [LARGE SCALE GENOMIC DNA]</scope>
</reference>
<feature type="region of interest" description="Disordered" evidence="1">
    <location>
        <begin position="571"/>
        <end position="590"/>
    </location>
</feature>
<organism evidence="3 4">
    <name type="scientific">Plakobranchus ocellatus</name>
    <dbReference type="NCBI Taxonomy" id="259542"/>
    <lineage>
        <taxon>Eukaryota</taxon>
        <taxon>Metazoa</taxon>
        <taxon>Spiralia</taxon>
        <taxon>Lophotrochozoa</taxon>
        <taxon>Mollusca</taxon>
        <taxon>Gastropoda</taxon>
        <taxon>Heterobranchia</taxon>
        <taxon>Euthyneura</taxon>
        <taxon>Panpulmonata</taxon>
        <taxon>Sacoglossa</taxon>
        <taxon>Placobranchoidea</taxon>
        <taxon>Plakobranchidae</taxon>
        <taxon>Plakobranchus</taxon>
    </lineage>
</organism>
<feature type="compositionally biased region" description="Basic and acidic residues" evidence="1">
    <location>
        <begin position="1241"/>
        <end position="1255"/>
    </location>
</feature>
<feature type="compositionally biased region" description="Basic and acidic residues" evidence="1">
    <location>
        <begin position="1127"/>
        <end position="1143"/>
    </location>
</feature>
<comment type="caution">
    <text evidence="3">The sequence shown here is derived from an EMBL/GenBank/DDBJ whole genome shotgun (WGS) entry which is preliminary data.</text>
</comment>
<feature type="compositionally biased region" description="Polar residues" evidence="1">
    <location>
        <begin position="1111"/>
        <end position="1121"/>
    </location>
</feature>
<feature type="compositionally biased region" description="Low complexity" evidence="1">
    <location>
        <begin position="918"/>
        <end position="927"/>
    </location>
</feature>
<dbReference type="EMBL" id="BLXT01002061">
    <property type="protein sequence ID" value="GFN90779.1"/>
    <property type="molecule type" value="Genomic_DNA"/>
</dbReference>
<protein>
    <submittedName>
        <fullName evidence="3">Uncharacterized protein</fullName>
    </submittedName>
</protein>
<keyword evidence="2" id="KW-0472">Membrane</keyword>
<feature type="region of interest" description="Disordered" evidence="1">
    <location>
        <begin position="510"/>
        <end position="553"/>
    </location>
</feature>
<feature type="compositionally biased region" description="Polar residues" evidence="1">
    <location>
        <begin position="1256"/>
        <end position="1265"/>
    </location>
</feature>
<keyword evidence="4" id="KW-1185">Reference proteome</keyword>
<feature type="region of interest" description="Disordered" evidence="1">
    <location>
        <begin position="994"/>
        <end position="1032"/>
    </location>
</feature>
<evidence type="ECO:0000313" key="3">
    <source>
        <dbReference type="EMBL" id="GFN90779.1"/>
    </source>
</evidence>
<gene>
    <name evidence="3" type="ORF">PoB_001728500</name>
</gene>
<sequence>MHTQLNTTHNSSLVGSASLDASLDTDEEGKDARASFPPSVFPAWVPSVVVALAMLTFLAISFYLRHRKVMKKRELLMDYFYIIFQYGGLRRKRMVAALCNTNAITLRELGRSFMISFDSVNNPENSCPFFLEDNSAFDGSQNFHTNAQKKTFFNRTMINSKKYRMPFRRSSTRQHSDENQSAYPVSFHDILMKFKSKRPPPVPPSTPCLRPRSPNTYELQGSSMCTIHGDDFDYQKYMEENEINSPVFYRRMRRNAYVPQPGPSQGCRFADLVTEVGRHSLGNVFHDSLMGDSNKRYSEPFEHQGPGGVFQVYGDHLTPPGTSPAYGKRNEPTILVHSASTDWANDGNGWTELPGPSGEGGVVFVRRLSKVDAGPNEYSYSHESTPQLGRANRANLSKVSYVQSGNMNEYYNCLQRGADKSSRQTSGRASPTDTSGQNTPTQDTEPGPSCHKRGRLSLGEIAVSNLNRRIDLTSESLKEYYPDLSPERMRAADQEKSELKSKTRWTRFKNVFSGSRPSSSKSSSIPSTHSSGKSRTYMPPLIDDRTKRRDQSSTRWQKFVNVFTGFRSLPDEKSSELQHTMPSGSKSYPAGLNMHQLTSSSNDRPDHIDLFTQSEDLNDFKSDIGAHLHAPYRTETDLGYDLETNERPQRYSDASPRARHIYVPPEERSPGRLSNRRFRSVVLAYKATQQISHTRSKRYRKRYDSVTGSSQSLSHISNLELDKSPFRRVYEKSPLAREDAKRFETPPSYVDNPNFRTPGRPVSSHTDDSVSAIDTGSTEYFNDKVDGVVNAFPRNVTYPLLPDLPQQKPSAVDPDSSNPYRPLNALLQKNEQASLCSPDHVYLDIESEGTTTGCVVALKTESSSSGDSASEQVSRSLLPHADSYMTTVVSPPWASVTQGLLSPDSCHGANSSESIYYDSLSSPVGSPRQRRPSPQRESFKYTRPASPLHFSFPEQRSLKERRTKTPLELTFSEPLWVKADRATLSVENSYPRLTTHNNRLASPDLRQLRRRSEELRPRKRSQEKDHRRRSAISNVSSIGSSLLTSTEVILVPMTISAPDSPASSRAASPINELPCSVHHAQPNDEPNSLELQVPSEPTDKPFCPQADPDSVRSNPSGSSLAGSMVDVTEKTSSDCQELRRKSDTLLIRPLKPSPLTSMPGCRKSPPSTWTSATAAPRPVDRGRDPALTHLYNTTGRSTPGEDTTSADASTPSHPGRQSRLLRQTSQDGNKLQLVPSPNWELRSETVEELPEHSHISPESTATFTSPSPPVFSDPTASSSSSTSPLANAPSLLNATAAPTTLAENKAGQAESTIAMADTTVPTGYYTERICTYDTLI</sequence>
<feature type="region of interest" description="Disordered" evidence="1">
    <location>
        <begin position="1075"/>
        <end position="1286"/>
    </location>
</feature>
<feature type="compositionally biased region" description="Basic and acidic residues" evidence="1">
    <location>
        <begin position="1006"/>
        <end position="1025"/>
    </location>
</feature>
<feature type="compositionally biased region" description="Polar residues" evidence="1">
    <location>
        <begin position="1220"/>
        <end position="1229"/>
    </location>
</feature>
<keyword evidence="2" id="KW-1133">Transmembrane helix</keyword>
<proteinExistence type="predicted"/>
<dbReference type="Proteomes" id="UP000735302">
    <property type="component" value="Unassembled WGS sequence"/>
</dbReference>
<evidence type="ECO:0000256" key="1">
    <source>
        <dbReference type="SAM" id="MobiDB-lite"/>
    </source>
</evidence>
<evidence type="ECO:0000313" key="4">
    <source>
        <dbReference type="Proteomes" id="UP000735302"/>
    </source>
</evidence>
<feature type="compositionally biased region" description="Low complexity" evidence="1">
    <location>
        <begin position="513"/>
        <end position="534"/>
    </location>
</feature>
<accession>A0AAV3Z6M3</accession>
<feature type="compositionally biased region" description="Low complexity" evidence="1">
    <location>
        <begin position="1272"/>
        <end position="1286"/>
    </location>
</feature>
<feature type="region of interest" description="Disordered" evidence="1">
    <location>
        <begin position="417"/>
        <end position="454"/>
    </location>
</feature>